<comment type="caution">
    <text evidence="2">The sequence shown here is derived from an EMBL/GenBank/DDBJ whole genome shotgun (WGS) entry which is preliminary data.</text>
</comment>
<evidence type="ECO:0000313" key="3">
    <source>
        <dbReference type="Proteomes" id="UP000825729"/>
    </source>
</evidence>
<protein>
    <submittedName>
        <fullName evidence="2">Uncharacterized protein</fullName>
    </submittedName>
</protein>
<proteinExistence type="predicted"/>
<evidence type="ECO:0000313" key="2">
    <source>
        <dbReference type="EMBL" id="KAG9452354.1"/>
    </source>
</evidence>
<reference evidence="2 3" key="1">
    <citation type="submission" date="2021-07" db="EMBL/GenBank/DDBJ databases">
        <title>The Aristolochia fimbriata genome: insights into angiosperm evolution, floral development and chemical biosynthesis.</title>
        <authorList>
            <person name="Jiao Y."/>
        </authorList>
    </citation>
    <scope>NUCLEOTIDE SEQUENCE [LARGE SCALE GENOMIC DNA]</scope>
    <source>
        <strain evidence="2">IBCAS-2021</strain>
        <tissue evidence="2">Leaf</tissue>
    </source>
</reference>
<evidence type="ECO:0000256" key="1">
    <source>
        <dbReference type="SAM" id="MobiDB-lite"/>
    </source>
</evidence>
<keyword evidence="3" id="KW-1185">Reference proteome</keyword>
<dbReference type="AlphaFoldDB" id="A0AAV7EUN8"/>
<sequence length="243" mass="27557">MESYGGHLASLTRQSQNRNFPPDALVRNEMPKTEDCTAVGPHRSGTTDGNAAVAKTERPYSVRSPGPGSDKKKIGTSDYVRRRRRRRRAENTVNGAWQGIASGRRAFVFASLTVVVARSAACEVAVACWVRSSICRRGYMWFDSIALFFPYLIFVSEFEIADSEMGLYWVALKLREKVKYYRHSFKPNEHKRWSAIPYLSIKPLRYWQVATPPFQFVLTGVEVAALRFPVVPSNRQSNTCLLP</sequence>
<dbReference type="Proteomes" id="UP000825729">
    <property type="component" value="Unassembled WGS sequence"/>
</dbReference>
<dbReference type="EMBL" id="JAINDJ010000003">
    <property type="protein sequence ID" value="KAG9452354.1"/>
    <property type="molecule type" value="Genomic_DNA"/>
</dbReference>
<gene>
    <name evidence="2" type="ORF">H6P81_005258</name>
</gene>
<organism evidence="2 3">
    <name type="scientific">Aristolochia fimbriata</name>
    <name type="common">White veined hardy Dutchman's pipe vine</name>
    <dbReference type="NCBI Taxonomy" id="158543"/>
    <lineage>
        <taxon>Eukaryota</taxon>
        <taxon>Viridiplantae</taxon>
        <taxon>Streptophyta</taxon>
        <taxon>Embryophyta</taxon>
        <taxon>Tracheophyta</taxon>
        <taxon>Spermatophyta</taxon>
        <taxon>Magnoliopsida</taxon>
        <taxon>Magnoliidae</taxon>
        <taxon>Piperales</taxon>
        <taxon>Aristolochiaceae</taxon>
        <taxon>Aristolochia</taxon>
    </lineage>
</organism>
<feature type="region of interest" description="Disordered" evidence="1">
    <location>
        <begin position="1"/>
        <end position="86"/>
    </location>
</feature>
<name>A0AAV7EUN8_ARIFI</name>
<accession>A0AAV7EUN8</accession>